<accession>A0A9P7DBL9</accession>
<dbReference type="Proteomes" id="UP000719766">
    <property type="component" value="Unassembled WGS sequence"/>
</dbReference>
<feature type="transmembrane region" description="Helical" evidence="1">
    <location>
        <begin position="77"/>
        <end position="99"/>
    </location>
</feature>
<keyword evidence="1" id="KW-1133">Transmembrane helix</keyword>
<proteinExistence type="predicted"/>
<evidence type="ECO:0000313" key="2">
    <source>
        <dbReference type="EMBL" id="KAG1786748.1"/>
    </source>
</evidence>
<dbReference type="EMBL" id="JABBWE010000088">
    <property type="protein sequence ID" value="KAG1786748.1"/>
    <property type="molecule type" value="Genomic_DNA"/>
</dbReference>
<keyword evidence="1" id="KW-0472">Membrane</keyword>
<comment type="caution">
    <text evidence="2">The sequence shown here is derived from an EMBL/GenBank/DDBJ whole genome shotgun (WGS) entry which is preliminary data.</text>
</comment>
<organism evidence="2 3">
    <name type="scientific">Suillus plorans</name>
    <dbReference type="NCBI Taxonomy" id="116603"/>
    <lineage>
        <taxon>Eukaryota</taxon>
        <taxon>Fungi</taxon>
        <taxon>Dikarya</taxon>
        <taxon>Basidiomycota</taxon>
        <taxon>Agaricomycotina</taxon>
        <taxon>Agaricomycetes</taxon>
        <taxon>Agaricomycetidae</taxon>
        <taxon>Boletales</taxon>
        <taxon>Suillineae</taxon>
        <taxon>Suillaceae</taxon>
        <taxon>Suillus</taxon>
    </lineage>
</organism>
<keyword evidence="3" id="KW-1185">Reference proteome</keyword>
<sequence length="102" mass="11811">MSMKEALEIETHNVGEIMKEKDALIQRIVRELNRANDLKEKEWERQQKGDNDEDSDMFINTDPYFNAPHASWHPMLLLVYLTILLMHLSPVLPASLATYSGL</sequence>
<dbReference type="AlphaFoldDB" id="A0A9P7DBL9"/>
<dbReference type="OrthoDB" id="2697356at2759"/>
<gene>
    <name evidence="2" type="ORF">HD556DRAFT_1313240</name>
</gene>
<name>A0A9P7DBL9_9AGAM</name>
<reference evidence="2" key="1">
    <citation type="journal article" date="2020" name="New Phytol.">
        <title>Comparative genomics reveals dynamic genome evolution in host specialist ectomycorrhizal fungi.</title>
        <authorList>
            <person name="Lofgren L.A."/>
            <person name="Nguyen N.H."/>
            <person name="Vilgalys R."/>
            <person name="Ruytinx J."/>
            <person name="Liao H.L."/>
            <person name="Branco S."/>
            <person name="Kuo A."/>
            <person name="LaButti K."/>
            <person name="Lipzen A."/>
            <person name="Andreopoulos W."/>
            <person name="Pangilinan J."/>
            <person name="Riley R."/>
            <person name="Hundley H."/>
            <person name="Na H."/>
            <person name="Barry K."/>
            <person name="Grigoriev I.V."/>
            <person name="Stajich J.E."/>
            <person name="Kennedy P.G."/>
        </authorList>
    </citation>
    <scope>NUCLEOTIDE SEQUENCE</scope>
    <source>
        <strain evidence="2">S12</strain>
    </source>
</reference>
<protein>
    <submittedName>
        <fullName evidence="2">Uncharacterized protein</fullName>
    </submittedName>
</protein>
<evidence type="ECO:0000256" key="1">
    <source>
        <dbReference type="SAM" id="Phobius"/>
    </source>
</evidence>
<keyword evidence="1" id="KW-0812">Transmembrane</keyword>
<dbReference type="GeneID" id="64594534"/>
<evidence type="ECO:0000313" key="3">
    <source>
        <dbReference type="Proteomes" id="UP000719766"/>
    </source>
</evidence>
<dbReference type="RefSeq" id="XP_041154157.1">
    <property type="nucleotide sequence ID" value="XM_041300770.1"/>
</dbReference>